<evidence type="ECO:0000256" key="11">
    <source>
        <dbReference type="ARBA" id="ARBA00046393"/>
    </source>
</evidence>
<evidence type="ECO:0000256" key="12">
    <source>
        <dbReference type="PIRNR" id="PIRNR000022"/>
    </source>
</evidence>
<dbReference type="InterPro" id="IPR036544">
    <property type="entry name" value="QCR7_sf"/>
</dbReference>
<evidence type="ECO:0000256" key="7">
    <source>
        <dbReference type="ARBA" id="ARBA00022982"/>
    </source>
</evidence>
<dbReference type="PANTHER" id="PTHR12022">
    <property type="entry name" value="UBIQUINOL-CYTOCHROME C REDUCTASE COMPLEX 14 KD PROTEIN"/>
    <property type="match status" value="1"/>
</dbReference>
<dbReference type="GO" id="GO:0006122">
    <property type="term" value="P:mitochondrial electron transport, ubiquinol to cytochrome c"/>
    <property type="evidence" value="ECO:0007669"/>
    <property type="project" value="InterPro"/>
</dbReference>
<keyword evidence="4 12" id="KW-0813">Transport</keyword>
<dbReference type="PANTHER" id="PTHR12022:SF0">
    <property type="entry name" value="CYTOCHROME B-C1 COMPLEX SUBUNIT 7"/>
    <property type="match status" value="1"/>
</dbReference>
<protein>
    <recommendedName>
        <fullName evidence="3 12">Cytochrome b-c1 complex subunit 7</fullName>
    </recommendedName>
</protein>
<comment type="similarity">
    <text evidence="2 12">Belongs to the UQCRB/QCR7 family.</text>
</comment>
<keyword evidence="8 12" id="KW-0496">Mitochondrion</keyword>
<dbReference type="OMA" id="PLAQWYT"/>
<dbReference type="OrthoDB" id="425749at2759"/>
<keyword evidence="14" id="KW-1185">Reference proteome</keyword>
<evidence type="ECO:0000256" key="4">
    <source>
        <dbReference type="ARBA" id="ARBA00022448"/>
    </source>
</evidence>
<evidence type="ECO:0000256" key="5">
    <source>
        <dbReference type="ARBA" id="ARBA00022660"/>
    </source>
</evidence>
<dbReference type="Ensembl" id="ENSCPRT00005004197.1">
    <property type="protein sequence ID" value="ENSCPRP00005003590.1"/>
    <property type="gene ID" value="ENSCPRG00005002626.1"/>
</dbReference>
<reference evidence="13" key="2">
    <citation type="submission" date="2025-09" db="UniProtKB">
        <authorList>
            <consortium name="Ensembl"/>
        </authorList>
    </citation>
    <scope>IDENTIFICATION</scope>
</reference>
<comment type="subcellular location">
    <subcellularLocation>
        <location evidence="1">Mitochondrion inner membrane</location>
        <topology evidence="1">Peripheral membrane protein</topology>
        <orientation evidence="1">Matrix side</orientation>
    </subcellularLocation>
</comment>
<keyword evidence="9 12" id="KW-0472">Membrane</keyword>
<dbReference type="SUPFAM" id="SSF81524">
    <property type="entry name" value="14 kDa protein of cytochrome bc1 complex (Ubiquinol-cytochrome c reductase)"/>
    <property type="match status" value="1"/>
</dbReference>
<comment type="function">
    <text evidence="12">Component of the ubiquinol-cytochrome c oxidoreductase, a multisubunit transmembrane complex that is part of the mitochondrial electron transport chain which drives oxidative phosphorylation.</text>
</comment>
<dbReference type="Pfam" id="PF02271">
    <property type="entry name" value="UCR_14kD"/>
    <property type="match status" value="1"/>
</dbReference>
<accession>A0A7M4FS79</accession>
<evidence type="ECO:0000256" key="8">
    <source>
        <dbReference type="ARBA" id="ARBA00023128"/>
    </source>
</evidence>
<dbReference type="KEGG" id="cpoo:109320643"/>
<evidence type="ECO:0000313" key="13">
    <source>
        <dbReference type="Ensembl" id="ENSCPRP00005003590.1"/>
    </source>
</evidence>
<dbReference type="InterPro" id="IPR003197">
    <property type="entry name" value="QCR7"/>
</dbReference>
<dbReference type="FunFam" id="1.10.1090.10:FF:000001">
    <property type="entry name" value="Cytochrome b-c1 complex subunit 7"/>
    <property type="match status" value="1"/>
</dbReference>
<keyword evidence="7 12" id="KW-0249">Electron transport</keyword>
<reference evidence="13" key="1">
    <citation type="submission" date="2025-08" db="UniProtKB">
        <authorList>
            <consortium name="Ensembl"/>
        </authorList>
    </citation>
    <scope>IDENTIFICATION</scope>
</reference>
<evidence type="ECO:0000256" key="2">
    <source>
        <dbReference type="ARBA" id="ARBA00008554"/>
    </source>
</evidence>
<organism evidence="13 14">
    <name type="scientific">Crocodylus porosus</name>
    <name type="common">Saltwater crocodile</name>
    <name type="synonym">Estuarine crocodile</name>
    <dbReference type="NCBI Taxonomy" id="8502"/>
    <lineage>
        <taxon>Eukaryota</taxon>
        <taxon>Metazoa</taxon>
        <taxon>Chordata</taxon>
        <taxon>Craniata</taxon>
        <taxon>Vertebrata</taxon>
        <taxon>Euteleostomi</taxon>
        <taxon>Archelosauria</taxon>
        <taxon>Archosauria</taxon>
        <taxon>Crocodylia</taxon>
        <taxon>Longirostres</taxon>
        <taxon>Crocodylidae</taxon>
        <taxon>Crocodylus</taxon>
    </lineage>
</organism>
<keyword evidence="5 12" id="KW-0679">Respiratory chain</keyword>
<comment type="subunit">
    <text evidence="10">Component of the ubiquinol-cytochrome c oxidoreductase (cytochrome b-c1 complex, complex III, CIII), a multisubunit enzyme composed of 3 respiratory subunits cytochrome b, cytochrome c1 and Rieske protein, 2 core protein subunits, and additional low-molecular weight protein subunits. The complex exists as an obligatory dimer and forms supercomplexes (SCs) in the inner mitochondrial membrane with cytochrome c oxidase (complex IV, CIV).</text>
</comment>
<keyword evidence="6 12" id="KW-0999">Mitochondrion inner membrane</keyword>
<evidence type="ECO:0000256" key="3">
    <source>
        <dbReference type="ARBA" id="ARBA00016323"/>
    </source>
</evidence>
<comment type="subunit">
    <text evidence="11">Component of the ubiquinol-cytochrome c oxidoreductase (cytochrome b-c1 complex, complex III, CIII), a multisubunit enzyme composed of 11 subunits. The complex is composed of 3 respiratory subunits cytochrome b, cytochrome c1 and Rieske protein UQCRFS1, 2 core protein subunits UQCRC1/QCR1 and UQCRC2/QCR2, and 6 low-molecular weight protein subunits UQCRH/QCR6, UQCRB/QCR7, UQCRQ/QCR8, UQCR10/QCR9, UQCR11/QCR10 and subunit 9, the cleavage product of Rieske protein UQCRFS1. The complex exists as an obligatory dimer and forms supercomplexes (SCs) in the inner mitochondrial membrane with NADH-ubiquinone oxidoreductase (complex I, CI) and cytochrome c oxidase (complex IV, CIV), resulting in different assemblies (supercomplex SCI(1)III(2)IV(1) and megacomplex MCI(2)III(2)IV(2)).</text>
</comment>
<dbReference type="Gene3D" id="1.10.1090.10">
    <property type="entry name" value="Cytochrome b-c1 complex subunit 7"/>
    <property type="match status" value="1"/>
</dbReference>
<dbReference type="AlphaFoldDB" id="A0A7M4FS79"/>
<evidence type="ECO:0000256" key="9">
    <source>
        <dbReference type="ARBA" id="ARBA00023136"/>
    </source>
</evidence>
<evidence type="ECO:0000313" key="14">
    <source>
        <dbReference type="Proteomes" id="UP000594220"/>
    </source>
</evidence>
<name>A0A7M4FS79_CROPO</name>
<gene>
    <name evidence="13" type="primary">UQCRB</name>
</gene>
<proteinExistence type="inferred from homology"/>
<evidence type="ECO:0000256" key="1">
    <source>
        <dbReference type="ARBA" id="ARBA00004443"/>
    </source>
</evidence>
<dbReference type="Proteomes" id="UP000594220">
    <property type="component" value="Unplaced"/>
</dbReference>
<evidence type="ECO:0000256" key="10">
    <source>
        <dbReference type="ARBA" id="ARBA00038521"/>
    </source>
</evidence>
<evidence type="ECO:0000256" key="6">
    <source>
        <dbReference type="ARBA" id="ARBA00022792"/>
    </source>
</evidence>
<dbReference type="PIRSF" id="PIRSF000022">
    <property type="entry name" value="Bc1_14K"/>
    <property type="match status" value="1"/>
</dbReference>
<dbReference type="GeneTree" id="ENSGT00390000012916"/>
<dbReference type="GO" id="GO:0045275">
    <property type="term" value="C:respiratory chain complex III"/>
    <property type="evidence" value="ECO:0007669"/>
    <property type="project" value="InterPro"/>
</dbReference>
<sequence length="110" mass="13422">MAARAPASVGRLMESFHKWYYNLCGFNKMGLMRDDTLYEDEDVKLAVQRLPPELYHERMFRIKRAIDLSVKHRILPREQWTKYEEDQPYLQPYLEEVICERLERKAWKKN</sequence>
<dbReference type="GO" id="GO:0005743">
    <property type="term" value="C:mitochondrial inner membrane"/>
    <property type="evidence" value="ECO:0007669"/>
    <property type="project" value="UniProtKB-SubCell"/>
</dbReference>